<dbReference type="AlphaFoldDB" id="A0AAD9P159"/>
<gene>
    <name evidence="1" type="ORF">NP493_209g00006</name>
</gene>
<name>A0AAD9P159_RIDPI</name>
<comment type="caution">
    <text evidence="1">The sequence shown here is derived from an EMBL/GenBank/DDBJ whole genome shotgun (WGS) entry which is preliminary data.</text>
</comment>
<evidence type="ECO:0000313" key="1">
    <source>
        <dbReference type="EMBL" id="KAK2186232.1"/>
    </source>
</evidence>
<protein>
    <recommendedName>
        <fullName evidence="3">Endonuclease/exonuclease/phosphatase domain-containing protein</fullName>
    </recommendedName>
</protein>
<evidence type="ECO:0008006" key="3">
    <source>
        <dbReference type="Google" id="ProtNLM"/>
    </source>
</evidence>
<evidence type="ECO:0000313" key="2">
    <source>
        <dbReference type="Proteomes" id="UP001209878"/>
    </source>
</evidence>
<proteinExistence type="predicted"/>
<organism evidence="1 2">
    <name type="scientific">Ridgeia piscesae</name>
    <name type="common">Tubeworm</name>
    <dbReference type="NCBI Taxonomy" id="27915"/>
    <lineage>
        <taxon>Eukaryota</taxon>
        <taxon>Metazoa</taxon>
        <taxon>Spiralia</taxon>
        <taxon>Lophotrochozoa</taxon>
        <taxon>Annelida</taxon>
        <taxon>Polychaeta</taxon>
        <taxon>Sedentaria</taxon>
        <taxon>Canalipalpata</taxon>
        <taxon>Sabellida</taxon>
        <taxon>Siboglinidae</taxon>
        <taxon>Ridgeia</taxon>
    </lineage>
</organism>
<reference evidence="1" key="1">
    <citation type="journal article" date="2023" name="Mol. Biol. Evol.">
        <title>Third-Generation Sequencing Reveals the Adaptive Role of the Epigenome in Three Deep-Sea Polychaetes.</title>
        <authorList>
            <person name="Perez M."/>
            <person name="Aroh O."/>
            <person name="Sun Y."/>
            <person name="Lan Y."/>
            <person name="Juniper S.K."/>
            <person name="Young C.R."/>
            <person name="Angers B."/>
            <person name="Qian P.Y."/>
        </authorList>
    </citation>
    <scope>NUCLEOTIDE SEQUENCE</scope>
    <source>
        <strain evidence="1">R07B-5</strain>
    </source>
</reference>
<keyword evidence="2" id="KW-1185">Reference proteome</keyword>
<dbReference type="Proteomes" id="UP001209878">
    <property type="component" value="Unassembled WGS sequence"/>
</dbReference>
<dbReference type="EMBL" id="JAODUO010000208">
    <property type="protein sequence ID" value="KAK2186232.1"/>
    <property type="molecule type" value="Genomic_DNA"/>
</dbReference>
<accession>A0AAD9P159</accession>
<sequence>MPNASFIDDFTTCIDKVHVHFDNIIVIGDLNYDLVKPDKSQPLHTVRDIFDFTNLIKTPTCFMKDAPALILDVILTNRPSLLYNITNSTCGIRDWQNMISCVIKGAAPPPNKRNIKCRSYKHFDEKVFSEAVGVIPFDVAYVFDDVDDIYWAHEVLLTDVLNDHAPIKEKTVKTKQTPFMNSKLRKAVLKKSMFSNKYKTRRTPANWEAYRMQRNLCTREVCRWSKDFWPTVKPFLLNKGTNNCQKRD</sequence>